<dbReference type="InterPro" id="IPR009665">
    <property type="entry name" value="YyaC"/>
</dbReference>
<dbReference type="AlphaFoldDB" id="A0A1M6SVQ1"/>
<dbReference type="EMBL" id="FRAJ01000021">
    <property type="protein sequence ID" value="SHK48795.1"/>
    <property type="molecule type" value="Genomic_DNA"/>
</dbReference>
<evidence type="ECO:0000313" key="1">
    <source>
        <dbReference type="EMBL" id="SHK48795.1"/>
    </source>
</evidence>
<protein>
    <submittedName>
        <fullName evidence="1">Putative sporulation protein YyaC</fullName>
    </submittedName>
</protein>
<dbReference type="Proteomes" id="UP000184082">
    <property type="component" value="Unassembled WGS sequence"/>
</dbReference>
<dbReference type="NCBIfam" id="TIGR02841">
    <property type="entry name" value="spore_YyaC"/>
    <property type="match status" value="1"/>
</dbReference>
<proteinExistence type="predicted"/>
<dbReference type="InterPro" id="IPR023430">
    <property type="entry name" value="Pept_HybD-like_dom_sf"/>
</dbReference>
<dbReference type="SUPFAM" id="SSF53163">
    <property type="entry name" value="HybD-like"/>
    <property type="match status" value="1"/>
</dbReference>
<dbReference type="Pfam" id="PF06866">
    <property type="entry name" value="DUF1256"/>
    <property type="match status" value="1"/>
</dbReference>
<organism evidence="1 2">
    <name type="scientific">Caminicella sporogenes DSM 14501</name>
    <dbReference type="NCBI Taxonomy" id="1121266"/>
    <lineage>
        <taxon>Bacteria</taxon>
        <taxon>Bacillati</taxon>
        <taxon>Bacillota</taxon>
        <taxon>Clostridia</taxon>
        <taxon>Peptostreptococcales</taxon>
        <taxon>Caminicellaceae</taxon>
        <taxon>Caminicella</taxon>
    </lineage>
</organism>
<accession>A0A1M6SVQ1</accession>
<dbReference type="STRING" id="1121266.SAMN02745883_02162"/>
<keyword evidence="2" id="KW-1185">Reference proteome</keyword>
<name>A0A1M6SVQ1_9FIRM</name>
<sequence>MERKKTDLTRDIKVHFQDENAIKILSQYLRERIFENTIIICIGTDRCIGDALGPIVGNLLTKMNFKYPVYGTLKYPIHAVNLKDEIKKIKLNHKNPHIIAVDACLGEKSFIGNIQIRKGPIFPGKGVGKILPSLGDLSVVGIVDKYSYEDFFPIHSIRLNLVMEMAEVIVKAFLDASKE</sequence>
<reference evidence="1 2" key="1">
    <citation type="submission" date="2016-11" db="EMBL/GenBank/DDBJ databases">
        <authorList>
            <person name="Jaros S."/>
            <person name="Januszkiewicz K."/>
            <person name="Wedrychowicz H."/>
        </authorList>
    </citation>
    <scope>NUCLEOTIDE SEQUENCE [LARGE SCALE GENOMIC DNA]</scope>
    <source>
        <strain evidence="1 2">DSM 14501</strain>
    </source>
</reference>
<evidence type="ECO:0000313" key="2">
    <source>
        <dbReference type="Proteomes" id="UP000184082"/>
    </source>
</evidence>
<gene>
    <name evidence="1" type="ORF">SAMN02745883_02162</name>
</gene>
<dbReference type="RefSeq" id="WP_094756866.1">
    <property type="nucleotide sequence ID" value="NZ_FRAJ01000021.1"/>
</dbReference>